<keyword evidence="1" id="KW-0808">Transferase</keyword>
<keyword evidence="1" id="KW-0675">Receptor</keyword>
<organism evidence="1 2">
    <name type="scientific">Iris pallida</name>
    <name type="common">Sweet iris</name>
    <dbReference type="NCBI Taxonomy" id="29817"/>
    <lineage>
        <taxon>Eukaryota</taxon>
        <taxon>Viridiplantae</taxon>
        <taxon>Streptophyta</taxon>
        <taxon>Embryophyta</taxon>
        <taxon>Tracheophyta</taxon>
        <taxon>Spermatophyta</taxon>
        <taxon>Magnoliopsida</taxon>
        <taxon>Liliopsida</taxon>
        <taxon>Asparagales</taxon>
        <taxon>Iridaceae</taxon>
        <taxon>Iridoideae</taxon>
        <taxon>Irideae</taxon>
        <taxon>Iris</taxon>
    </lineage>
</organism>
<dbReference type="Proteomes" id="UP001140949">
    <property type="component" value="Unassembled WGS sequence"/>
</dbReference>
<keyword evidence="1" id="KW-0418">Kinase</keyword>
<evidence type="ECO:0000313" key="1">
    <source>
        <dbReference type="EMBL" id="KAJ6795792.1"/>
    </source>
</evidence>
<sequence length="134" mass="15175">MVLRPVAERGCGGGVTMVSVVERSGGPGWHDKGVAEGRGCVRHGGGTEWQGRQPRVRRLLWRRWPVADAGKEQRPKIGLELGFRILGFCRCVNVLDVSCMTQVITWWWCPMCRTQGRKYICKGYNIVERYPGRT</sequence>
<protein>
    <submittedName>
        <fullName evidence="1">Proline-rich receptor-like protein kinase PERK9</fullName>
    </submittedName>
</protein>
<proteinExistence type="predicted"/>
<dbReference type="GO" id="GO:0016301">
    <property type="term" value="F:kinase activity"/>
    <property type="evidence" value="ECO:0007669"/>
    <property type="project" value="UniProtKB-KW"/>
</dbReference>
<accession>A0AAX6DVE7</accession>
<keyword evidence="2" id="KW-1185">Reference proteome</keyword>
<comment type="caution">
    <text evidence="1">The sequence shown here is derived from an EMBL/GenBank/DDBJ whole genome shotgun (WGS) entry which is preliminary data.</text>
</comment>
<name>A0AAX6DVE7_IRIPA</name>
<reference evidence="1" key="2">
    <citation type="submission" date="2023-04" db="EMBL/GenBank/DDBJ databases">
        <authorList>
            <person name="Bruccoleri R.E."/>
            <person name="Oakeley E.J."/>
            <person name="Faust A.-M."/>
            <person name="Dessus-Babus S."/>
            <person name="Altorfer M."/>
            <person name="Burckhardt D."/>
            <person name="Oertli M."/>
            <person name="Naumann U."/>
            <person name="Petersen F."/>
            <person name="Wong J."/>
        </authorList>
    </citation>
    <scope>NUCLEOTIDE SEQUENCE</scope>
    <source>
        <strain evidence="1">GSM-AAB239-AS_SAM_17_03QT</strain>
        <tissue evidence="1">Leaf</tissue>
    </source>
</reference>
<dbReference type="AlphaFoldDB" id="A0AAX6DVE7"/>
<dbReference type="EMBL" id="JANAVB010041814">
    <property type="protein sequence ID" value="KAJ6795792.1"/>
    <property type="molecule type" value="Genomic_DNA"/>
</dbReference>
<evidence type="ECO:0000313" key="2">
    <source>
        <dbReference type="Proteomes" id="UP001140949"/>
    </source>
</evidence>
<gene>
    <name evidence="1" type="ORF">M6B38_224525</name>
</gene>
<reference evidence="1" key="1">
    <citation type="journal article" date="2023" name="GigaByte">
        <title>Genome assembly of the bearded iris, Iris pallida Lam.</title>
        <authorList>
            <person name="Bruccoleri R.E."/>
            <person name="Oakeley E.J."/>
            <person name="Faust A.M.E."/>
            <person name="Altorfer M."/>
            <person name="Dessus-Babus S."/>
            <person name="Burckhardt D."/>
            <person name="Oertli M."/>
            <person name="Naumann U."/>
            <person name="Petersen F."/>
            <person name="Wong J."/>
        </authorList>
    </citation>
    <scope>NUCLEOTIDE SEQUENCE</scope>
    <source>
        <strain evidence="1">GSM-AAB239-AS_SAM_17_03QT</strain>
    </source>
</reference>